<comment type="caution">
    <text evidence="8">The sequence shown here is derived from an EMBL/GenBank/DDBJ whole genome shotgun (WGS) entry which is preliminary data.</text>
</comment>
<evidence type="ECO:0000256" key="2">
    <source>
        <dbReference type="ARBA" id="ARBA00022801"/>
    </source>
</evidence>
<dbReference type="Gene3D" id="1.20.120.1080">
    <property type="match status" value="1"/>
</dbReference>
<organism evidence="8 9">
    <name type="scientific">Actinotignum urinale</name>
    <dbReference type="NCBI Taxonomy" id="190146"/>
    <lineage>
        <taxon>Bacteria</taxon>
        <taxon>Bacillati</taxon>
        <taxon>Actinomycetota</taxon>
        <taxon>Actinomycetes</taxon>
        <taxon>Actinomycetales</taxon>
        <taxon>Actinomycetaceae</taxon>
        <taxon>Actinotignum</taxon>
    </lineage>
</organism>
<dbReference type="SMART" id="SM00487">
    <property type="entry name" value="DEXDc"/>
    <property type="match status" value="1"/>
</dbReference>
<feature type="compositionally biased region" description="Basic residues" evidence="5">
    <location>
        <begin position="977"/>
        <end position="986"/>
    </location>
</feature>
<dbReference type="Pfam" id="PF00271">
    <property type="entry name" value="Helicase_C"/>
    <property type="match status" value="1"/>
</dbReference>
<name>A0ABU5GC24_9ACTO</name>
<dbReference type="PROSITE" id="PS51192">
    <property type="entry name" value="HELICASE_ATP_BIND_1"/>
    <property type="match status" value="1"/>
</dbReference>
<feature type="region of interest" description="Disordered" evidence="5">
    <location>
        <begin position="962"/>
        <end position="986"/>
    </location>
</feature>
<gene>
    <name evidence="8" type="ORF">R6G86_05425</name>
</gene>
<evidence type="ECO:0000256" key="3">
    <source>
        <dbReference type="ARBA" id="ARBA00022806"/>
    </source>
</evidence>
<feature type="region of interest" description="Disordered" evidence="5">
    <location>
        <begin position="571"/>
        <end position="641"/>
    </location>
</feature>
<evidence type="ECO:0000259" key="6">
    <source>
        <dbReference type="PROSITE" id="PS51192"/>
    </source>
</evidence>
<dbReference type="InterPro" id="IPR013689">
    <property type="entry name" value="RNA_helicase_ATP-dep_HrpB_C"/>
</dbReference>
<keyword evidence="9" id="KW-1185">Reference proteome</keyword>
<feature type="region of interest" description="Disordered" evidence="5">
    <location>
        <begin position="87"/>
        <end position="106"/>
    </location>
</feature>
<keyword evidence="2" id="KW-0378">Hydrolase</keyword>
<dbReference type="PANTHER" id="PTHR43519">
    <property type="entry name" value="ATP-DEPENDENT RNA HELICASE HRPB"/>
    <property type="match status" value="1"/>
</dbReference>
<evidence type="ECO:0000259" key="7">
    <source>
        <dbReference type="PROSITE" id="PS51194"/>
    </source>
</evidence>
<dbReference type="InterPro" id="IPR002464">
    <property type="entry name" value="DNA/RNA_helicase_DEAH_CS"/>
</dbReference>
<dbReference type="PROSITE" id="PS51194">
    <property type="entry name" value="HELICASE_CTER"/>
    <property type="match status" value="1"/>
</dbReference>
<evidence type="ECO:0000313" key="9">
    <source>
        <dbReference type="Proteomes" id="UP001275049"/>
    </source>
</evidence>
<evidence type="ECO:0000256" key="4">
    <source>
        <dbReference type="ARBA" id="ARBA00022840"/>
    </source>
</evidence>
<keyword evidence="3 8" id="KW-0347">Helicase</keyword>
<accession>A0ABU5GC24</accession>
<dbReference type="PROSITE" id="PS00690">
    <property type="entry name" value="DEAH_ATP_HELICASE"/>
    <property type="match status" value="1"/>
</dbReference>
<dbReference type="EMBL" id="JAWNGA010000008">
    <property type="protein sequence ID" value="MDY5133178.1"/>
    <property type="molecule type" value="Genomic_DNA"/>
</dbReference>
<evidence type="ECO:0000256" key="5">
    <source>
        <dbReference type="SAM" id="MobiDB-lite"/>
    </source>
</evidence>
<proteinExistence type="predicted"/>
<dbReference type="Pfam" id="PF00270">
    <property type="entry name" value="DEAD"/>
    <property type="match status" value="1"/>
</dbReference>
<reference evidence="8 9" key="1">
    <citation type="submission" date="2023-10" db="EMBL/GenBank/DDBJ databases">
        <title>Whole Genome based description of the genera Actinobaculum and Actinotignum reveals a complex phylogenetic relationship within the species included in the genus Actinotignum.</title>
        <authorList>
            <person name="Jensen C.S."/>
            <person name="Dargis R."/>
            <person name="Kemp M."/>
            <person name="Christensen J.J."/>
        </authorList>
    </citation>
    <scope>NUCLEOTIDE SEQUENCE [LARGE SCALE GENOMIC DNA]</scope>
    <source>
        <strain evidence="8 9">SLA_B974</strain>
    </source>
</reference>
<dbReference type="GO" id="GO:0004386">
    <property type="term" value="F:helicase activity"/>
    <property type="evidence" value="ECO:0007669"/>
    <property type="project" value="UniProtKB-KW"/>
</dbReference>
<dbReference type="InterPro" id="IPR027417">
    <property type="entry name" value="P-loop_NTPase"/>
</dbReference>
<dbReference type="CDD" id="cd18791">
    <property type="entry name" value="SF2_C_RHA"/>
    <property type="match status" value="1"/>
</dbReference>
<dbReference type="InterPro" id="IPR001650">
    <property type="entry name" value="Helicase_C-like"/>
</dbReference>
<feature type="domain" description="Helicase ATP-binding" evidence="6">
    <location>
        <begin position="36"/>
        <end position="240"/>
    </location>
</feature>
<keyword evidence="1" id="KW-0547">Nucleotide-binding</keyword>
<dbReference type="PANTHER" id="PTHR43519:SF1">
    <property type="entry name" value="ATP-DEPENDENT RNA HELICASE HRPB"/>
    <property type="match status" value="1"/>
</dbReference>
<dbReference type="Pfam" id="PF08482">
    <property type="entry name" value="HrpB_C"/>
    <property type="match status" value="1"/>
</dbReference>
<sequence length="986" mass="108422">MRENGVISRIHRLLEGESGQDGEVSARILPVAKHLNAIRESFPFCIIQAPPGTGKTTIVPPLLAKWILEKSRVRNIDERNENVRTVDAGAEDALTPDARLEDSRSADSRPAVERVIVTQPRRVAVRAVARRIAQLLGEKVGETVGYTVRAESVTSPRTLIEIMTPGVLLRHLQTNPELVGISAIVFDEVHERHLISDLTLACCLETASLREDLAIVVMSATMDTGKIEKIFAETLGTPPEIVNISADIHPLHIRYCPPARGDEALGVISREGATGVRKEFLGHVARICVAALQETATGDVLVFLPGVREVDNVVDNLRSLCGNTVDIYPLHGGMTAREQDKVLDGNSDTRRVIVSTAIAESSLTVPGVRIVVDGGLSREPREDIARGISGLVTVMESQASGIQRAGRAARLGPGIAYRCMSENTWARLAAHSEPEIRIANLTDFVLNACVWAGSVDGIAQLPLLDQPPTVAVQAACHTLRSLGIMDGEGTIPDGALYAQFPSDVRLARAMFETEHIAGRKRVAQYAAALADKPRIPGADFTQWRKYVGSDWAYNTRRFEKELRRREREISDGAGGDYLPAFEPGNSSRHASQGYLTEGQSSRRNQTQSHSSRRNQTQSHSSRHHSSQGHQIQGDNEAGMSDTISAKNHNVATREKDSSPVKCDNATALALVIANAYPENIAQRRPRTSRYLLANGTGAVLPENSPLEGEEWLAIADISSSAGKSDALIRAAVPLTKEMALSAGANLRRKETEIYVAGRTIRARTRELLGNIEMSSLDMQKVDAAEARTYLIRALKDGEIPLVFTDEAEKLRQRIEFLRRECGDSWPDVSNEFLITHVEEWAGIEIDAASRGKEWASVTAEMLMRLLPWPLSMQIDELAPARIQVPTGDTRQVDYSKERPVVRLRVQEAFGWKNAPLLAGGKVRLTLELLSPAQRPLAVTDDLRGFWEGSYVQVRAEMRGRYPRHPWPEDALNAQPTRRAKKKRDAN</sequence>
<dbReference type="InterPro" id="IPR011545">
    <property type="entry name" value="DEAD/DEAH_box_helicase_dom"/>
</dbReference>
<protein>
    <submittedName>
        <fullName evidence="8">ATP-dependent helicase C-terminal domain-containing protein</fullName>
    </submittedName>
</protein>
<dbReference type="InterPro" id="IPR014001">
    <property type="entry name" value="Helicase_ATP-bd"/>
</dbReference>
<dbReference type="RefSeq" id="WP_320755273.1">
    <property type="nucleotide sequence ID" value="NZ_JAWNGA010000008.1"/>
</dbReference>
<feature type="compositionally biased region" description="Low complexity" evidence="5">
    <location>
        <begin position="599"/>
        <end position="619"/>
    </location>
</feature>
<dbReference type="Gene3D" id="3.40.50.300">
    <property type="entry name" value="P-loop containing nucleotide triphosphate hydrolases"/>
    <property type="match status" value="2"/>
</dbReference>
<keyword evidence="4" id="KW-0067">ATP-binding</keyword>
<evidence type="ECO:0000313" key="8">
    <source>
        <dbReference type="EMBL" id="MDY5133178.1"/>
    </source>
</evidence>
<dbReference type="SMART" id="SM00490">
    <property type="entry name" value="HELICc"/>
    <property type="match status" value="1"/>
</dbReference>
<dbReference type="Proteomes" id="UP001275049">
    <property type="component" value="Unassembled WGS sequence"/>
</dbReference>
<evidence type="ECO:0000256" key="1">
    <source>
        <dbReference type="ARBA" id="ARBA00022741"/>
    </source>
</evidence>
<feature type="domain" description="Helicase C-terminal" evidence="7">
    <location>
        <begin position="283"/>
        <end position="462"/>
    </location>
</feature>
<feature type="compositionally biased region" description="Polar residues" evidence="5">
    <location>
        <begin position="584"/>
        <end position="598"/>
    </location>
</feature>
<dbReference type="SUPFAM" id="SSF52540">
    <property type="entry name" value="P-loop containing nucleoside triphosphate hydrolases"/>
    <property type="match status" value="1"/>
</dbReference>